<keyword evidence="2" id="KW-0677">Repeat</keyword>
<accession>A0A914MQZ5</accession>
<dbReference type="PANTHER" id="PTHR12447:SF31">
    <property type="entry name" value="LD31969P"/>
    <property type="match status" value="1"/>
</dbReference>
<proteinExistence type="predicted"/>
<sequence>MNKNICVRNAKLAVRNAKFLRLKRFIELQMPAGFPIRIKIPIFHLINAQITFHNINEPGIEDIDQSANDDECPEFRLKDSLFQIPDGYQIYKMAGNMLFNRFDEIEYVRHGQDFGSRDVWTRDIEDGDEYYCLIERFIDGESSKTPTYERHLQQAIEESLEATRKYNQPQISEVGGQQSSAHEINEEEIDTELLNALKLSKEEEELRAKQLEEEEEQYKEALERSMLDK</sequence>
<evidence type="ECO:0000259" key="5">
    <source>
        <dbReference type="Pfam" id="PF11904"/>
    </source>
</evidence>
<dbReference type="AlphaFoldDB" id="A0A914MQZ5"/>
<evidence type="ECO:0000256" key="1">
    <source>
        <dbReference type="ARBA" id="ARBA00004308"/>
    </source>
</evidence>
<evidence type="ECO:0000256" key="2">
    <source>
        <dbReference type="ARBA" id="ARBA00022737"/>
    </source>
</evidence>
<evidence type="ECO:0000313" key="7">
    <source>
        <dbReference type="WBParaSite" id="Minc3s02447g30092"/>
    </source>
</evidence>
<feature type="region of interest" description="Disordered" evidence="4">
    <location>
        <begin position="208"/>
        <end position="229"/>
    </location>
</feature>
<dbReference type="Pfam" id="PF11904">
    <property type="entry name" value="ANKRD13_C"/>
    <property type="match status" value="1"/>
</dbReference>
<keyword evidence="6" id="KW-1185">Reference proteome</keyword>
<protein>
    <recommendedName>
        <fullName evidence="5">Ankyrin repeat domain-containing protein</fullName>
    </recommendedName>
</protein>
<dbReference type="GO" id="GO:0012505">
    <property type="term" value="C:endomembrane system"/>
    <property type="evidence" value="ECO:0007669"/>
    <property type="project" value="UniProtKB-SubCell"/>
</dbReference>
<feature type="domain" description="Ankyrin repeat" evidence="5">
    <location>
        <begin position="12"/>
        <end position="89"/>
    </location>
</feature>
<dbReference type="Proteomes" id="UP000887563">
    <property type="component" value="Unplaced"/>
</dbReference>
<evidence type="ECO:0000256" key="3">
    <source>
        <dbReference type="ARBA" id="ARBA00023136"/>
    </source>
</evidence>
<dbReference type="WBParaSite" id="Minc3s02447g30092">
    <property type="protein sequence ID" value="Minc3s02447g30092"/>
    <property type="gene ID" value="Minc3s02447g30092"/>
</dbReference>
<comment type="subcellular location">
    <subcellularLocation>
        <location evidence="1">Endomembrane system</location>
    </subcellularLocation>
</comment>
<evidence type="ECO:0000313" key="6">
    <source>
        <dbReference type="Proteomes" id="UP000887563"/>
    </source>
</evidence>
<organism evidence="6 7">
    <name type="scientific">Meloidogyne incognita</name>
    <name type="common">Southern root-knot nematode worm</name>
    <name type="synonym">Oxyuris incognita</name>
    <dbReference type="NCBI Taxonomy" id="6306"/>
    <lineage>
        <taxon>Eukaryota</taxon>
        <taxon>Metazoa</taxon>
        <taxon>Ecdysozoa</taxon>
        <taxon>Nematoda</taxon>
        <taxon>Chromadorea</taxon>
        <taxon>Rhabditida</taxon>
        <taxon>Tylenchina</taxon>
        <taxon>Tylenchomorpha</taxon>
        <taxon>Tylenchoidea</taxon>
        <taxon>Meloidogynidae</taxon>
        <taxon>Meloidogyninae</taxon>
        <taxon>Meloidogyne</taxon>
        <taxon>Meloidogyne incognita group</taxon>
    </lineage>
</organism>
<evidence type="ECO:0000256" key="4">
    <source>
        <dbReference type="SAM" id="MobiDB-lite"/>
    </source>
</evidence>
<dbReference type="PANTHER" id="PTHR12447">
    <property type="entry name" value="ANKYRIN REPEAT DOMAIN-CONTAINING PROTEIN 13"/>
    <property type="match status" value="1"/>
</dbReference>
<feature type="compositionally biased region" description="Basic and acidic residues" evidence="4">
    <location>
        <begin position="218"/>
        <end position="229"/>
    </location>
</feature>
<name>A0A914MQZ5_MELIC</name>
<dbReference type="InterPro" id="IPR055285">
    <property type="entry name" value="ANKRD13_C"/>
</dbReference>
<dbReference type="InterPro" id="IPR021832">
    <property type="entry name" value="ANKRD13"/>
</dbReference>
<reference evidence="7" key="1">
    <citation type="submission" date="2022-11" db="UniProtKB">
        <authorList>
            <consortium name="WormBaseParasite"/>
        </authorList>
    </citation>
    <scope>IDENTIFICATION</scope>
</reference>
<keyword evidence="3" id="KW-0472">Membrane</keyword>
<dbReference type="GO" id="GO:0005737">
    <property type="term" value="C:cytoplasm"/>
    <property type="evidence" value="ECO:0007669"/>
    <property type="project" value="TreeGrafter"/>
</dbReference>